<dbReference type="SUPFAM" id="SSF52540">
    <property type="entry name" value="P-loop containing nucleoside triphosphate hydrolases"/>
    <property type="match status" value="1"/>
</dbReference>
<dbReference type="OMA" id="CACGPVW"/>
<dbReference type="Gene3D" id="3.40.50.300">
    <property type="entry name" value="P-loop containing nucleotide triphosphate hydrolases"/>
    <property type="match status" value="1"/>
</dbReference>
<keyword evidence="6" id="KW-1185">Reference proteome</keyword>
<evidence type="ECO:0000256" key="3">
    <source>
        <dbReference type="RuleBase" id="RU361155"/>
    </source>
</evidence>
<protein>
    <recommendedName>
        <fullName evidence="3">Sulfotransferase</fullName>
        <ecNumber evidence="3">2.8.2.-</ecNumber>
    </recommendedName>
</protein>
<dbReference type="Ensembl" id="ENSLOCT00000021196.1">
    <property type="protein sequence ID" value="ENSLOCP00000021160.1"/>
    <property type="gene ID" value="ENSLOCG00000017124.1"/>
</dbReference>
<evidence type="ECO:0000256" key="2">
    <source>
        <dbReference type="ARBA" id="ARBA00022679"/>
    </source>
</evidence>
<proteinExistence type="inferred from homology"/>
<feature type="domain" description="Sulfotransferase" evidence="4">
    <location>
        <begin position="8"/>
        <end position="170"/>
    </location>
</feature>
<evidence type="ECO:0000313" key="5">
    <source>
        <dbReference type="Ensembl" id="ENSLOCP00000021160.1"/>
    </source>
</evidence>
<dbReference type="GO" id="GO:0051923">
    <property type="term" value="P:sulfation"/>
    <property type="evidence" value="ECO:0000318"/>
    <property type="project" value="GO_Central"/>
</dbReference>
<reference evidence="5" key="2">
    <citation type="submission" date="2025-08" db="UniProtKB">
        <authorList>
            <consortium name="Ensembl"/>
        </authorList>
    </citation>
    <scope>IDENTIFICATION</scope>
</reference>
<dbReference type="HOGENOM" id="CLU_027239_6_1_1"/>
<dbReference type="Bgee" id="ENSLOCG00000017124">
    <property type="expression patterns" value="Expressed in pharyngeal gill and 13 other cell types or tissues"/>
</dbReference>
<dbReference type="GeneTree" id="ENSGT00940000156772"/>
<dbReference type="Proteomes" id="UP000018468">
    <property type="component" value="Linkage group LG1"/>
</dbReference>
<accession>W5NKK1</accession>
<sequence>FYFKEPLVIYVARNPKDVAVSFFHFHNFSNFLENQESFDDFLNKFLHGNVFGSSWFDHIKDWYSHKHEFDFLYITYEEMIKDLRSSVLKISHFLGKKLDDKTVDMIVENGSFKNMKNNPVANSERFSSEYFERSKGSFLRKGKVGDWKNIFTVAHNEKFDEFYWKKMKDVPLDFIWDLCE</sequence>
<organism evidence="5 6">
    <name type="scientific">Lepisosteus oculatus</name>
    <name type="common">Spotted gar</name>
    <dbReference type="NCBI Taxonomy" id="7918"/>
    <lineage>
        <taxon>Eukaryota</taxon>
        <taxon>Metazoa</taxon>
        <taxon>Chordata</taxon>
        <taxon>Craniata</taxon>
        <taxon>Vertebrata</taxon>
        <taxon>Euteleostomi</taxon>
        <taxon>Actinopterygii</taxon>
        <taxon>Neopterygii</taxon>
        <taxon>Holostei</taxon>
        <taxon>Semionotiformes</taxon>
        <taxon>Lepisosteidae</taxon>
        <taxon>Lepisosteus</taxon>
    </lineage>
</organism>
<dbReference type="InterPro" id="IPR027417">
    <property type="entry name" value="P-loop_NTPase"/>
</dbReference>
<keyword evidence="2 3" id="KW-0808">Transferase</keyword>
<reference evidence="6" key="1">
    <citation type="submission" date="2011-12" db="EMBL/GenBank/DDBJ databases">
        <title>The Draft Genome of Lepisosteus oculatus.</title>
        <authorList>
            <consortium name="The Broad Institute Genome Assembly &amp; Analysis Group"/>
            <consortium name="Computational R&amp;D Group"/>
            <consortium name="and Sequencing Platform"/>
            <person name="Di Palma F."/>
            <person name="Alfoldi J."/>
            <person name="Johnson J."/>
            <person name="Berlin A."/>
            <person name="Gnerre S."/>
            <person name="Jaffe D."/>
            <person name="MacCallum I."/>
            <person name="Young S."/>
            <person name="Walker B.J."/>
            <person name="Lander E.S."/>
            <person name="Lindblad-Toh K."/>
        </authorList>
    </citation>
    <scope>NUCLEOTIDE SEQUENCE [LARGE SCALE GENOMIC DNA]</scope>
</reference>
<name>W5NKK1_LEPOC</name>
<dbReference type="EC" id="2.8.2.-" evidence="3"/>
<evidence type="ECO:0000256" key="1">
    <source>
        <dbReference type="ARBA" id="ARBA00005771"/>
    </source>
</evidence>
<dbReference type="eggNOG" id="KOG1584">
    <property type="taxonomic scope" value="Eukaryota"/>
</dbReference>
<dbReference type="EMBL" id="AHAT01026720">
    <property type="status" value="NOT_ANNOTATED_CDS"/>
    <property type="molecule type" value="Genomic_DNA"/>
</dbReference>
<evidence type="ECO:0000313" key="6">
    <source>
        <dbReference type="Proteomes" id="UP000018468"/>
    </source>
</evidence>
<dbReference type="PANTHER" id="PTHR11783">
    <property type="entry name" value="SULFOTRANSFERASE SULT"/>
    <property type="match status" value="1"/>
</dbReference>
<dbReference type="STRING" id="7918.ENSLOCP00000021160"/>
<evidence type="ECO:0000259" key="4">
    <source>
        <dbReference type="Pfam" id="PF00685"/>
    </source>
</evidence>
<dbReference type="GO" id="GO:0005737">
    <property type="term" value="C:cytoplasm"/>
    <property type="evidence" value="ECO:0000318"/>
    <property type="project" value="GO_Central"/>
</dbReference>
<reference evidence="5" key="3">
    <citation type="submission" date="2025-09" db="UniProtKB">
        <authorList>
            <consortium name="Ensembl"/>
        </authorList>
    </citation>
    <scope>IDENTIFICATION</scope>
</reference>
<dbReference type="InterPro" id="IPR000863">
    <property type="entry name" value="Sulfotransferase_dom"/>
</dbReference>
<dbReference type="Pfam" id="PF00685">
    <property type="entry name" value="Sulfotransfer_1"/>
    <property type="match status" value="1"/>
</dbReference>
<dbReference type="GO" id="GO:0008146">
    <property type="term" value="F:sulfotransferase activity"/>
    <property type="evidence" value="ECO:0000318"/>
    <property type="project" value="GO_Central"/>
</dbReference>
<dbReference type="AlphaFoldDB" id="W5NKK1"/>
<dbReference type="InParanoid" id="W5NKK1"/>
<comment type="similarity">
    <text evidence="1 3">Belongs to the sulfotransferase 1 family.</text>
</comment>